<dbReference type="Proteomes" id="UP001434883">
    <property type="component" value="Unassembled WGS sequence"/>
</dbReference>
<evidence type="ECO:0000256" key="1">
    <source>
        <dbReference type="SAM" id="MobiDB-lite"/>
    </source>
</evidence>
<evidence type="ECO:0000313" key="3">
    <source>
        <dbReference type="Proteomes" id="UP001434883"/>
    </source>
</evidence>
<sequence length="387" mass="44512">MTQQFIVHSLTARSSACPNHQPATTVLQKWILSLLLPEALESRWQKNKPTFKLPRRFTSCINAKNQDLRTSQGQRHSQSGEGMGWLLVSRFYCNDEDVLILFYQQFLLREPETYCSLQQLEPHKSRSICLMRQLQTAPYRQRDYESATVHNHTYFCLSLVRLQRRSQIHILLLGQRAQRLFSHPRSLVHLMRTLVGFPPLIRFVLGVDQNNQDRLEEVVSVRSWPPERFLCGANKIRHGPDRLLSIVRPICFAPSRSLSIHPLLRSAHLPPYFQICSQRCLCLRPVWLWLCVMSSAGRRPELKKPLRLPRIFSQALSFLLRGSRGPDRTANLPHSTALIPNTTSTATGEKTSSSGKCSYCPIYPQTRVQYLGINELSCCADIMIQSH</sequence>
<reference evidence="2 3" key="1">
    <citation type="submission" date="2021-06" db="EMBL/GenBank/DDBJ databases">
        <authorList>
            <person name="Palmer J.M."/>
        </authorList>
    </citation>
    <scope>NUCLEOTIDE SEQUENCE [LARGE SCALE GENOMIC DNA]</scope>
    <source>
        <strain evidence="2 3">XC_2019</strain>
        <tissue evidence="2">Muscle</tissue>
    </source>
</reference>
<evidence type="ECO:0008006" key="4">
    <source>
        <dbReference type="Google" id="ProtNLM"/>
    </source>
</evidence>
<dbReference type="EMBL" id="JAHRIN010018534">
    <property type="protein sequence ID" value="MEQ2198027.1"/>
    <property type="molecule type" value="Genomic_DNA"/>
</dbReference>
<proteinExistence type="predicted"/>
<accession>A0ABV0QR81</accession>
<protein>
    <recommendedName>
        <fullName evidence="4">Maturase K</fullName>
    </recommendedName>
</protein>
<name>A0ABV0QR81_9TELE</name>
<evidence type="ECO:0000313" key="2">
    <source>
        <dbReference type="EMBL" id="MEQ2198027.1"/>
    </source>
</evidence>
<gene>
    <name evidence="2" type="ORF">XENOCAPTIV_006556</name>
</gene>
<keyword evidence="3" id="KW-1185">Reference proteome</keyword>
<comment type="caution">
    <text evidence="2">The sequence shown here is derived from an EMBL/GenBank/DDBJ whole genome shotgun (WGS) entry which is preliminary data.</text>
</comment>
<organism evidence="2 3">
    <name type="scientific">Xenoophorus captivus</name>
    <dbReference type="NCBI Taxonomy" id="1517983"/>
    <lineage>
        <taxon>Eukaryota</taxon>
        <taxon>Metazoa</taxon>
        <taxon>Chordata</taxon>
        <taxon>Craniata</taxon>
        <taxon>Vertebrata</taxon>
        <taxon>Euteleostomi</taxon>
        <taxon>Actinopterygii</taxon>
        <taxon>Neopterygii</taxon>
        <taxon>Teleostei</taxon>
        <taxon>Neoteleostei</taxon>
        <taxon>Acanthomorphata</taxon>
        <taxon>Ovalentaria</taxon>
        <taxon>Atherinomorphae</taxon>
        <taxon>Cyprinodontiformes</taxon>
        <taxon>Goodeidae</taxon>
        <taxon>Xenoophorus</taxon>
    </lineage>
</organism>
<feature type="compositionally biased region" description="Polar residues" evidence="1">
    <location>
        <begin position="332"/>
        <end position="351"/>
    </location>
</feature>
<feature type="region of interest" description="Disordered" evidence="1">
    <location>
        <begin position="327"/>
        <end position="351"/>
    </location>
</feature>